<dbReference type="GO" id="GO:0046491">
    <property type="term" value="P:L-methylmalonyl-CoA metabolic process"/>
    <property type="evidence" value="ECO:0007669"/>
    <property type="project" value="TreeGrafter"/>
</dbReference>
<dbReference type="Gene3D" id="3.10.180.10">
    <property type="entry name" value="2,3-Dihydroxybiphenyl 1,2-Dioxygenase, domain 1"/>
    <property type="match status" value="1"/>
</dbReference>
<feature type="domain" description="VOC" evidence="2">
    <location>
        <begin position="5"/>
        <end position="125"/>
    </location>
</feature>
<accession>A0A0F9BNF9</accession>
<protein>
    <recommendedName>
        <fullName evidence="2">VOC domain-containing protein</fullName>
    </recommendedName>
</protein>
<evidence type="ECO:0000256" key="1">
    <source>
        <dbReference type="ARBA" id="ARBA00022723"/>
    </source>
</evidence>
<organism evidence="3">
    <name type="scientific">marine sediment metagenome</name>
    <dbReference type="NCBI Taxonomy" id="412755"/>
    <lineage>
        <taxon>unclassified sequences</taxon>
        <taxon>metagenomes</taxon>
        <taxon>ecological metagenomes</taxon>
    </lineage>
</organism>
<dbReference type="Pfam" id="PF00903">
    <property type="entry name" value="Glyoxalase"/>
    <property type="match status" value="1"/>
</dbReference>
<keyword evidence="1" id="KW-0479">Metal-binding</keyword>
<evidence type="ECO:0000259" key="2">
    <source>
        <dbReference type="PROSITE" id="PS51819"/>
    </source>
</evidence>
<dbReference type="CDD" id="cd06587">
    <property type="entry name" value="VOC"/>
    <property type="match status" value="1"/>
</dbReference>
<proteinExistence type="predicted"/>
<dbReference type="InterPro" id="IPR051785">
    <property type="entry name" value="MMCE/EMCE_epimerase"/>
</dbReference>
<reference evidence="3" key="1">
    <citation type="journal article" date="2015" name="Nature">
        <title>Complex archaea that bridge the gap between prokaryotes and eukaryotes.</title>
        <authorList>
            <person name="Spang A."/>
            <person name="Saw J.H."/>
            <person name="Jorgensen S.L."/>
            <person name="Zaremba-Niedzwiedzka K."/>
            <person name="Martijn J."/>
            <person name="Lind A.E."/>
            <person name="van Eijk R."/>
            <person name="Schleper C."/>
            <person name="Guy L."/>
            <person name="Ettema T.J."/>
        </authorList>
    </citation>
    <scope>NUCLEOTIDE SEQUENCE</scope>
</reference>
<dbReference type="InterPro" id="IPR037523">
    <property type="entry name" value="VOC_core"/>
</dbReference>
<sequence>MATYKHDHTHITTPEPEKLIEFYTKVMGAKVINEIEAAGNRMIDVDVGGITLRISKGTAADNNWKGLRYGLHHLGLKVDNLGEFIADMKAKGVEVVTEPFEIQAMGLKAAFIKGPDGVLFELIEKSGG</sequence>
<dbReference type="EMBL" id="LAZR01051103">
    <property type="protein sequence ID" value="KKK85881.1"/>
    <property type="molecule type" value="Genomic_DNA"/>
</dbReference>
<dbReference type="GO" id="GO:0004493">
    <property type="term" value="F:methylmalonyl-CoA epimerase activity"/>
    <property type="evidence" value="ECO:0007669"/>
    <property type="project" value="TreeGrafter"/>
</dbReference>
<dbReference type="InterPro" id="IPR029068">
    <property type="entry name" value="Glyas_Bleomycin-R_OHBP_Dase"/>
</dbReference>
<evidence type="ECO:0000313" key="3">
    <source>
        <dbReference type="EMBL" id="KKK85881.1"/>
    </source>
</evidence>
<dbReference type="AlphaFoldDB" id="A0A0F9BNF9"/>
<dbReference type="PANTHER" id="PTHR43048">
    <property type="entry name" value="METHYLMALONYL-COA EPIMERASE"/>
    <property type="match status" value="1"/>
</dbReference>
<gene>
    <name evidence="3" type="ORF">LCGC14_2768800</name>
</gene>
<dbReference type="GO" id="GO:0046872">
    <property type="term" value="F:metal ion binding"/>
    <property type="evidence" value="ECO:0007669"/>
    <property type="project" value="UniProtKB-KW"/>
</dbReference>
<dbReference type="PANTHER" id="PTHR43048:SF5">
    <property type="entry name" value="BLR5325 PROTEIN"/>
    <property type="match status" value="1"/>
</dbReference>
<dbReference type="InterPro" id="IPR004360">
    <property type="entry name" value="Glyas_Fos-R_dOase_dom"/>
</dbReference>
<name>A0A0F9BNF9_9ZZZZ</name>
<comment type="caution">
    <text evidence="3">The sequence shown here is derived from an EMBL/GenBank/DDBJ whole genome shotgun (WGS) entry which is preliminary data.</text>
</comment>
<dbReference type="SUPFAM" id="SSF54593">
    <property type="entry name" value="Glyoxalase/Bleomycin resistance protein/Dihydroxybiphenyl dioxygenase"/>
    <property type="match status" value="1"/>
</dbReference>
<dbReference type="PROSITE" id="PS51819">
    <property type="entry name" value="VOC"/>
    <property type="match status" value="1"/>
</dbReference>